<gene>
    <name evidence="1" type="ORF">FHS52_000424</name>
    <name evidence="2" type="ORF">GRI59_04465</name>
</gene>
<sequence>MNRLIRLAAVVVPVLGLGALWAQSDRTYHQGTEWEVPIQGYDPRDYLRGHYVEFSYDWPGFDARELDQQPEALCLAGKPPRLDAVVAAGDVAACTHPITPDSSGVYGIYALMTGRLYLGQDRAAQLEEQLRNGDQRGIVTIRQRDDGSFTPIGIRFRPLTPAEIAERDAQRAEESLPPPAIMSR</sequence>
<proteinExistence type="predicted"/>
<name>A0A6I4UKH3_9SPHN</name>
<dbReference type="AlphaFoldDB" id="A0A6I4UKH3"/>
<accession>A0A6I4UKH3</accession>
<dbReference type="Pfam" id="PF14345">
    <property type="entry name" value="GDYXXLXY"/>
    <property type="match status" value="1"/>
</dbReference>
<dbReference type="OrthoDB" id="4868247at2"/>
<dbReference type="EMBL" id="WTYB01000001">
    <property type="protein sequence ID" value="MXP37869.1"/>
    <property type="molecule type" value="Genomic_DNA"/>
</dbReference>
<reference evidence="2 3" key="1">
    <citation type="submission" date="2019-12" db="EMBL/GenBank/DDBJ databases">
        <title>Genomic-based taxomic classification of the family Erythrobacteraceae.</title>
        <authorList>
            <person name="Xu L."/>
        </authorList>
    </citation>
    <scope>NUCLEOTIDE SEQUENCE [LARGE SCALE GENOMIC DNA]</scope>
    <source>
        <strain evidence="2 3">JCM 10282</strain>
    </source>
</reference>
<keyword evidence="4" id="KW-1185">Reference proteome</keyword>
<organism evidence="2 3">
    <name type="scientific">Erythrobacter ramosus</name>
    <dbReference type="NCBI Taxonomy" id="35811"/>
    <lineage>
        <taxon>Bacteria</taxon>
        <taxon>Pseudomonadati</taxon>
        <taxon>Pseudomonadota</taxon>
        <taxon>Alphaproteobacteria</taxon>
        <taxon>Sphingomonadales</taxon>
        <taxon>Erythrobacteraceae</taxon>
        <taxon>Erythrobacter/Porphyrobacter group</taxon>
        <taxon>Erythrobacter</taxon>
    </lineage>
</organism>
<protein>
    <recommendedName>
        <fullName evidence="5">GDYXXLXY domain-containing protein</fullName>
    </recommendedName>
</protein>
<evidence type="ECO:0000313" key="4">
    <source>
        <dbReference type="Proteomes" id="UP000548685"/>
    </source>
</evidence>
<dbReference type="InterPro" id="IPR025833">
    <property type="entry name" value="GDYXXLXY"/>
</dbReference>
<evidence type="ECO:0000313" key="1">
    <source>
        <dbReference type="EMBL" id="MBB3774481.1"/>
    </source>
</evidence>
<dbReference type="EMBL" id="JACICE010000001">
    <property type="protein sequence ID" value="MBB3774481.1"/>
    <property type="molecule type" value="Genomic_DNA"/>
</dbReference>
<evidence type="ECO:0008006" key="5">
    <source>
        <dbReference type="Google" id="ProtNLM"/>
    </source>
</evidence>
<dbReference type="RefSeq" id="WP_160759969.1">
    <property type="nucleotide sequence ID" value="NZ_BAAADZ010000002.1"/>
</dbReference>
<evidence type="ECO:0000313" key="2">
    <source>
        <dbReference type="EMBL" id="MXP37869.1"/>
    </source>
</evidence>
<dbReference type="Proteomes" id="UP000548685">
    <property type="component" value="Unassembled WGS sequence"/>
</dbReference>
<comment type="caution">
    <text evidence="2">The sequence shown here is derived from an EMBL/GenBank/DDBJ whole genome shotgun (WGS) entry which is preliminary data.</text>
</comment>
<reference evidence="1 4" key="2">
    <citation type="submission" date="2020-08" db="EMBL/GenBank/DDBJ databases">
        <title>Genomic Encyclopedia of Type Strains, Phase IV (KMG-IV): sequencing the most valuable type-strain genomes for metagenomic binning, comparative biology and taxonomic classification.</title>
        <authorList>
            <person name="Goeker M."/>
        </authorList>
    </citation>
    <scope>NUCLEOTIDE SEQUENCE [LARGE SCALE GENOMIC DNA]</scope>
    <source>
        <strain evidence="1 4">DSM 8510</strain>
    </source>
</reference>
<evidence type="ECO:0000313" key="3">
    <source>
        <dbReference type="Proteomes" id="UP000430021"/>
    </source>
</evidence>
<dbReference type="Proteomes" id="UP000430021">
    <property type="component" value="Unassembled WGS sequence"/>
</dbReference>